<protein>
    <submittedName>
        <fullName evidence="2">Uncharacterized protein</fullName>
    </submittedName>
</protein>
<proteinExistence type="predicted"/>
<evidence type="ECO:0000313" key="3">
    <source>
        <dbReference type="Proteomes" id="UP000324222"/>
    </source>
</evidence>
<dbReference type="Proteomes" id="UP000324222">
    <property type="component" value="Unassembled WGS sequence"/>
</dbReference>
<organism evidence="2 3">
    <name type="scientific">Portunus trituberculatus</name>
    <name type="common">Swimming crab</name>
    <name type="synonym">Neptunus trituberculatus</name>
    <dbReference type="NCBI Taxonomy" id="210409"/>
    <lineage>
        <taxon>Eukaryota</taxon>
        <taxon>Metazoa</taxon>
        <taxon>Ecdysozoa</taxon>
        <taxon>Arthropoda</taxon>
        <taxon>Crustacea</taxon>
        <taxon>Multicrustacea</taxon>
        <taxon>Malacostraca</taxon>
        <taxon>Eumalacostraca</taxon>
        <taxon>Eucarida</taxon>
        <taxon>Decapoda</taxon>
        <taxon>Pleocyemata</taxon>
        <taxon>Brachyura</taxon>
        <taxon>Eubrachyura</taxon>
        <taxon>Portunoidea</taxon>
        <taxon>Portunidae</taxon>
        <taxon>Portuninae</taxon>
        <taxon>Portunus</taxon>
    </lineage>
</organism>
<feature type="region of interest" description="Disordered" evidence="1">
    <location>
        <begin position="82"/>
        <end position="110"/>
    </location>
</feature>
<feature type="compositionally biased region" description="Basic residues" evidence="1">
    <location>
        <begin position="83"/>
        <end position="94"/>
    </location>
</feature>
<evidence type="ECO:0000256" key="1">
    <source>
        <dbReference type="SAM" id="MobiDB-lite"/>
    </source>
</evidence>
<name>A0A5B7FE50_PORTR</name>
<evidence type="ECO:0000313" key="2">
    <source>
        <dbReference type="EMBL" id="MPC45930.1"/>
    </source>
</evidence>
<accession>A0A5B7FE50</accession>
<gene>
    <name evidence="2" type="ORF">E2C01_039636</name>
</gene>
<comment type="caution">
    <text evidence="2">The sequence shown here is derived from an EMBL/GenBank/DDBJ whole genome shotgun (WGS) entry which is preliminary data.</text>
</comment>
<reference evidence="2 3" key="1">
    <citation type="submission" date="2019-05" db="EMBL/GenBank/DDBJ databases">
        <title>Another draft genome of Portunus trituberculatus and its Hox gene families provides insights of decapod evolution.</title>
        <authorList>
            <person name="Jeong J.-H."/>
            <person name="Song I."/>
            <person name="Kim S."/>
            <person name="Choi T."/>
            <person name="Kim D."/>
            <person name="Ryu S."/>
            <person name="Kim W."/>
        </authorList>
    </citation>
    <scope>NUCLEOTIDE SEQUENCE [LARGE SCALE GENOMIC DNA]</scope>
    <source>
        <tissue evidence="2">Muscle</tissue>
    </source>
</reference>
<keyword evidence="3" id="KW-1185">Reference proteome</keyword>
<dbReference type="AlphaFoldDB" id="A0A5B7FE50"/>
<dbReference type="EMBL" id="VSRR010006961">
    <property type="protein sequence ID" value="MPC45930.1"/>
    <property type="molecule type" value="Genomic_DNA"/>
</dbReference>
<sequence>MFEGMGAIFLAEVEEALHKARVASRTAASPHQCWRGCFKEDLELEATPALPASHAPSPQPAPPLRVASANCCLLRLATTPTRKPARRPLTHHAGRPSVLCKIPRHPPGIR</sequence>